<evidence type="ECO:0000313" key="4">
    <source>
        <dbReference type="Proteomes" id="UP001150569"/>
    </source>
</evidence>
<dbReference type="PANTHER" id="PTHR28080:SF1">
    <property type="entry name" value="PEROXISOMAL BIOGENESIS FACTOR 3"/>
    <property type="match status" value="1"/>
</dbReference>
<evidence type="ECO:0000313" key="3">
    <source>
        <dbReference type="EMBL" id="KAJ1926081.1"/>
    </source>
</evidence>
<feature type="transmembrane region" description="Helical" evidence="2">
    <location>
        <begin position="167"/>
        <end position="185"/>
    </location>
</feature>
<name>A0A9W8DVU2_9FUNG</name>
<dbReference type="Pfam" id="PF04882">
    <property type="entry name" value="Peroxin-3"/>
    <property type="match status" value="1"/>
</dbReference>
<dbReference type="GO" id="GO:0045046">
    <property type="term" value="P:protein import into peroxisome membrane"/>
    <property type="evidence" value="ECO:0007669"/>
    <property type="project" value="TreeGrafter"/>
</dbReference>
<organism evidence="3 4">
    <name type="scientific">Tieghemiomyces parasiticus</name>
    <dbReference type="NCBI Taxonomy" id="78921"/>
    <lineage>
        <taxon>Eukaryota</taxon>
        <taxon>Fungi</taxon>
        <taxon>Fungi incertae sedis</taxon>
        <taxon>Zoopagomycota</taxon>
        <taxon>Kickxellomycotina</taxon>
        <taxon>Dimargaritomycetes</taxon>
        <taxon>Dimargaritales</taxon>
        <taxon>Dimargaritaceae</taxon>
        <taxon>Tieghemiomyces</taxon>
    </lineage>
</organism>
<feature type="region of interest" description="Disordered" evidence="1">
    <location>
        <begin position="319"/>
        <end position="348"/>
    </location>
</feature>
<dbReference type="PANTHER" id="PTHR28080">
    <property type="entry name" value="PEROXISOMAL BIOGENESIS FACTOR 3"/>
    <property type="match status" value="1"/>
</dbReference>
<protein>
    <submittedName>
        <fullName evidence="3">Peroxin</fullName>
    </submittedName>
</protein>
<feature type="region of interest" description="Disordered" evidence="1">
    <location>
        <begin position="414"/>
        <end position="439"/>
    </location>
</feature>
<dbReference type="InterPro" id="IPR006966">
    <property type="entry name" value="Peroxin-3"/>
</dbReference>
<dbReference type="GO" id="GO:0030674">
    <property type="term" value="F:protein-macromolecule adaptor activity"/>
    <property type="evidence" value="ECO:0007669"/>
    <property type="project" value="TreeGrafter"/>
</dbReference>
<proteinExistence type="predicted"/>
<feature type="compositionally biased region" description="Acidic residues" evidence="1">
    <location>
        <begin position="336"/>
        <end position="345"/>
    </location>
</feature>
<keyword evidence="2" id="KW-0472">Membrane</keyword>
<keyword evidence="2" id="KW-1133">Transmembrane helix</keyword>
<sequence length="531" mass="58782">MFSSVYGYAKRHRKTMFITAGVVAGVYWVGQYAKRKLTEMQAAMAKDRMWQENLRRRFEQNQQDCTFTVMSLLPTLCEPILDAMNVEKLVQTLKEYRKGPVLDTSPLPTEDSAAGVDDVAAAAQATLGSSPALGSPSALTIVDAAVHPPKTKVELWEEIKLGSFTRLLTSLYCLNFLTIFVYLQLNLIGRFIYIDSVVTLAQEEVMGSEASGPAQVPHLPPSVLDATVPTPGKTGRRLPFALEQGYLTLTWWILHEGWRTVHARVVEAVEETLGSVSLKSKLTHIELVDLLAVIRAKVERDGERGVLRERFRGCLWPRDPEVGEGTAETRTNDDPNREDEEEEAIDLSSAEEAGLRRTLREGGASVAILKEPTFRRILTETRDFLESDDFELVSQRCLDRTFSLLYETLHQYFPERPPAHPSMQPGSTRSGGGGNDTYASAASQTDLAASFISATTAPDSAARASTPVDLVEEFESFSVIEPRLALATLIPRVTREVHQVLNGFPNTYLEAITAVPELQAFSAVIYTSLEL</sequence>
<evidence type="ECO:0000256" key="2">
    <source>
        <dbReference type="SAM" id="Phobius"/>
    </source>
</evidence>
<accession>A0A9W8DVU2</accession>
<dbReference type="AlphaFoldDB" id="A0A9W8DVU2"/>
<evidence type="ECO:0000256" key="1">
    <source>
        <dbReference type="SAM" id="MobiDB-lite"/>
    </source>
</evidence>
<comment type="caution">
    <text evidence="3">The sequence shown here is derived from an EMBL/GenBank/DDBJ whole genome shotgun (WGS) entry which is preliminary data.</text>
</comment>
<dbReference type="GO" id="GO:0005778">
    <property type="term" value="C:peroxisomal membrane"/>
    <property type="evidence" value="ECO:0007669"/>
    <property type="project" value="InterPro"/>
</dbReference>
<reference evidence="3" key="1">
    <citation type="submission" date="2022-07" db="EMBL/GenBank/DDBJ databases">
        <title>Phylogenomic reconstructions and comparative analyses of Kickxellomycotina fungi.</title>
        <authorList>
            <person name="Reynolds N.K."/>
            <person name="Stajich J.E."/>
            <person name="Barry K."/>
            <person name="Grigoriev I.V."/>
            <person name="Crous P."/>
            <person name="Smith M.E."/>
        </authorList>
    </citation>
    <scope>NUCLEOTIDE SEQUENCE</scope>
    <source>
        <strain evidence="3">RSA 861</strain>
    </source>
</reference>
<keyword evidence="2" id="KW-0812">Transmembrane</keyword>
<feature type="transmembrane region" description="Helical" evidence="2">
    <location>
        <begin position="12"/>
        <end position="30"/>
    </location>
</feature>
<gene>
    <name evidence="3" type="primary">PEX3_1</name>
    <name evidence="3" type="ORF">IWQ60_004093</name>
</gene>
<keyword evidence="4" id="KW-1185">Reference proteome</keyword>
<dbReference type="Proteomes" id="UP001150569">
    <property type="component" value="Unassembled WGS sequence"/>
</dbReference>
<dbReference type="OrthoDB" id="45930at2759"/>
<dbReference type="EMBL" id="JANBPT010000189">
    <property type="protein sequence ID" value="KAJ1926081.1"/>
    <property type="molecule type" value="Genomic_DNA"/>
</dbReference>